<feature type="region of interest" description="Disordered" evidence="1">
    <location>
        <begin position="185"/>
        <end position="212"/>
    </location>
</feature>
<dbReference type="EMBL" id="VDMD01000068">
    <property type="protein sequence ID" value="TRM56482.1"/>
    <property type="molecule type" value="Genomic_DNA"/>
</dbReference>
<evidence type="ECO:0000313" key="2">
    <source>
        <dbReference type="EMBL" id="TRM56482.1"/>
    </source>
</evidence>
<evidence type="ECO:0000256" key="1">
    <source>
        <dbReference type="SAM" id="MobiDB-lite"/>
    </source>
</evidence>
<evidence type="ECO:0000313" key="3">
    <source>
        <dbReference type="Proteomes" id="UP000320762"/>
    </source>
</evidence>
<sequence>MSSSLPRRPRSVSVHAQRTGGSDGHATIERCMSPDSVRPRKAYVLITTRPPKRARTAAADITAETCYDSDDSSSSVGDGGGSDYVPCESDDSDGDGEWVPPPRKRKGPYGPPCTPARRGRTKGGEANADPAPPAAVLATHLLSNFGQPKSAFGHVTAPRAPAEEGGRIRPSAPFELEDVFQRAGELGDDTGSLHSVESRAPSPEPRSEPRRMPSVFDAIPKLATYWVGNYVAQQTLVPNRGHIVHTPLMRIPGPPTATRNHRNAVRAVLRASNGGVKAIASRKARQSEVDVVRSTHSLPLGVMTSTGWTARTQVGAGDLGAAHLKLRLIPWNGRDTLTLTDDARRLVVKCVGHPDDANWQSDVLDEVGARMAMMASLVKVPQKSAQDRRGNLGAINFGIAFGRGQQEPGNLRVDPHNDAIIRAAIREPCFERLTGHCDSVMKAGWQGMHDLYEYTLDHLLAECPWLLRNFKHSVMACSTFNFGPRSVSNPHRDTQNLAFGLCMVHAQGKYNPDYYGQLALWDLGVAIRFPPGATIIFPSALITHSNGAIGPNDVRYSFTQYFSGHLFRWVYNGGRTDKVAQAGYTQLDWVTYEGDKERRRRFGAAMFPVVS</sequence>
<comment type="caution">
    <text evidence="2">The sequence shown here is derived from an EMBL/GenBank/DDBJ whole genome shotgun (WGS) entry which is preliminary data.</text>
</comment>
<feature type="region of interest" description="Disordered" evidence="1">
    <location>
        <begin position="1"/>
        <end position="130"/>
    </location>
</feature>
<organism evidence="2 3">
    <name type="scientific">Schizophyllum amplum</name>
    <dbReference type="NCBI Taxonomy" id="97359"/>
    <lineage>
        <taxon>Eukaryota</taxon>
        <taxon>Fungi</taxon>
        <taxon>Dikarya</taxon>
        <taxon>Basidiomycota</taxon>
        <taxon>Agaricomycotina</taxon>
        <taxon>Agaricomycetes</taxon>
        <taxon>Agaricomycetidae</taxon>
        <taxon>Agaricales</taxon>
        <taxon>Schizophyllaceae</taxon>
        <taxon>Schizophyllum</taxon>
    </lineage>
</organism>
<accession>A0A550BVA5</accession>
<feature type="compositionally biased region" description="Low complexity" evidence="1">
    <location>
        <begin position="1"/>
        <end position="14"/>
    </location>
</feature>
<dbReference type="AlphaFoldDB" id="A0A550BVA5"/>
<proteinExistence type="predicted"/>
<keyword evidence="3" id="KW-1185">Reference proteome</keyword>
<dbReference type="Proteomes" id="UP000320762">
    <property type="component" value="Unassembled WGS sequence"/>
</dbReference>
<name>A0A550BVA5_9AGAR</name>
<dbReference type="OrthoDB" id="3202607at2759"/>
<protein>
    <submittedName>
        <fullName evidence="2">Uncharacterized protein</fullName>
    </submittedName>
</protein>
<dbReference type="Gene3D" id="3.60.130.30">
    <property type="match status" value="1"/>
</dbReference>
<gene>
    <name evidence="2" type="ORF">BD626DRAFT_519351</name>
</gene>
<reference evidence="2 3" key="1">
    <citation type="journal article" date="2019" name="New Phytol.">
        <title>Comparative genomics reveals unique wood-decay strategies and fruiting body development in the Schizophyllaceae.</title>
        <authorList>
            <person name="Almasi E."/>
            <person name="Sahu N."/>
            <person name="Krizsan K."/>
            <person name="Balint B."/>
            <person name="Kovacs G.M."/>
            <person name="Kiss B."/>
            <person name="Cseklye J."/>
            <person name="Drula E."/>
            <person name="Henrissat B."/>
            <person name="Nagy I."/>
            <person name="Chovatia M."/>
            <person name="Adam C."/>
            <person name="LaButti K."/>
            <person name="Lipzen A."/>
            <person name="Riley R."/>
            <person name="Grigoriev I.V."/>
            <person name="Nagy L.G."/>
        </authorList>
    </citation>
    <scope>NUCLEOTIDE SEQUENCE [LARGE SCALE GENOMIC DNA]</scope>
    <source>
        <strain evidence="2 3">NL-1724</strain>
    </source>
</reference>
<dbReference type="STRING" id="97359.A0A550BVA5"/>